<sequence length="59" mass="6647">MEWMEIISALALLAFIIILFPAARERIKHSPQGTSSDWMGFVIPVIVIALFVTFLVMLV</sequence>
<dbReference type="AlphaFoldDB" id="A0A1H8NVP8"/>
<evidence type="ECO:0000256" key="1">
    <source>
        <dbReference type="SAM" id="Phobius"/>
    </source>
</evidence>
<keyword evidence="1" id="KW-0472">Membrane</keyword>
<keyword evidence="1" id="KW-1133">Transmembrane helix</keyword>
<protein>
    <submittedName>
        <fullName evidence="2">Uncharacterized protein</fullName>
    </submittedName>
</protein>
<accession>A0A1H8NVP8</accession>
<evidence type="ECO:0000313" key="3">
    <source>
        <dbReference type="Proteomes" id="UP000198814"/>
    </source>
</evidence>
<keyword evidence="3" id="KW-1185">Reference proteome</keyword>
<organism evidence="2 3">
    <name type="scientific">Nitrosomonas oligotropha</name>
    <dbReference type="NCBI Taxonomy" id="42354"/>
    <lineage>
        <taxon>Bacteria</taxon>
        <taxon>Pseudomonadati</taxon>
        <taxon>Pseudomonadota</taxon>
        <taxon>Betaproteobacteria</taxon>
        <taxon>Nitrosomonadales</taxon>
        <taxon>Nitrosomonadaceae</taxon>
        <taxon>Nitrosomonas</taxon>
    </lineage>
</organism>
<dbReference type="EMBL" id="FODO01000008">
    <property type="protein sequence ID" value="SEO33463.1"/>
    <property type="molecule type" value="Genomic_DNA"/>
</dbReference>
<keyword evidence="1" id="KW-0812">Transmembrane</keyword>
<feature type="transmembrane region" description="Helical" evidence="1">
    <location>
        <begin position="40"/>
        <end position="58"/>
    </location>
</feature>
<name>A0A1H8NVP8_9PROT</name>
<gene>
    <name evidence="2" type="ORF">SAMN05216333_10854</name>
</gene>
<proteinExistence type="predicted"/>
<reference evidence="3" key="1">
    <citation type="submission" date="2016-10" db="EMBL/GenBank/DDBJ databases">
        <authorList>
            <person name="Varghese N."/>
            <person name="Submissions S."/>
        </authorList>
    </citation>
    <scope>NUCLEOTIDE SEQUENCE [LARGE SCALE GENOMIC DNA]</scope>
    <source>
        <strain evidence="3">Nm76</strain>
    </source>
</reference>
<dbReference type="OrthoDB" id="8550088at2"/>
<dbReference type="Proteomes" id="UP000198814">
    <property type="component" value="Unassembled WGS sequence"/>
</dbReference>
<evidence type="ECO:0000313" key="2">
    <source>
        <dbReference type="EMBL" id="SEO33463.1"/>
    </source>
</evidence>